<keyword evidence="2" id="KW-1185">Reference proteome</keyword>
<accession>A0ACA9LCC1</accession>
<organism evidence="1 2">
    <name type="scientific">Scutellospora calospora</name>
    <dbReference type="NCBI Taxonomy" id="85575"/>
    <lineage>
        <taxon>Eukaryota</taxon>
        <taxon>Fungi</taxon>
        <taxon>Fungi incertae sedis</taxon>
        <taxon>Mucoromycota</taxon>
        <taxon>Glomeromycotina</taxon>
        <taxon>Glomeromycetes</taxon>
        <taxon>Diversisporales</taxon>
        <taxon>Gigasporaceae</taxon>
        <taxon>Scutellospora</taxon>
    </lineage>
</organism>
<sequence length="397" mass="44171">MSRLLAPNEPSYHLINDNEYIASESDISDQQVPLIGTAPPKDKYRIVYFIFFLQGVAMLLGWNVFITASVFFHSRFLGSPYSDDFQNYFSIVYELASLIFLVHALYTQTKENASIRLIYSLIVTALALFAMTMSIQFLDLFTSSGYFYFTITLVCLVGMTISYQQNSIFGIAALFPPKYTQAVMSGQGLAGIAVSVSQIFSAVAVNRSSNKIDKLPNDDDLTQSIDNNLNNRSFKNTFNKIHKLIFSVTFVFSVTLSIYPSVTAFIKSVTPDDKKNIFLPLYETLVITDQNRITLLSIIRVIFLPLILICNVDVGLSNMRILPLLIDSDLVYFLILFLFAISNGYVVSLSMMAGPQVEGVEKELAGTLLSFFLVVGLVVGSILSFPLRAISCGCNPL</sequence>
<evidence type="ECO:0000313" key="1">
    <source>
        <dbReference type="EMBL" id="CAG8519002.1"/>
    </source>
</evidence>
<dbReference type="Proteomes" id="UP000789860">
    <property type="component" value="Unassembled WGS sequence"/>
</dbReference>
<evidence type="ECO:0000313" key="2">
    <source>
        <dbReference type="Proteomes" id="UP000789860"/>
    </source>
</evidence>
<reference evidence="1" key="1">
    <citation type="submission" date="2021-06" db="EMBL/GenBank/DDBJ databases">
        <authorList>
            <person name="Kallberg Y."/>
            <person name="Tangrot J."/>
            <person name="Rosling A."/>
        </authorList>
    </citation>
    <scope>NUCLEOTIDE SEQUENCE</scope>
    <source>
        <strain evidence="1">AU212A</strain>
    </source>
</reference>
<comment type="caution">
    <text evidence="1">The sequence shown here is derived from an EMBL/GenBank/DDBJ whole genome shotgun (WGS) entry which is preliminary data.</text>
</comment>
<name>A0ACA9LCC1_9GLOM</name>
<proteinExistence type="predicted"/>
<protein>
    <submittedName>
        <fullName evidence="1">7841_t:CDS:1</fullName>
    </submittedName>
</protein>
<gene>
    <name evidence="1" type="ORF">SCALOS_LOCUS3990</name>
</gene>
<dbReference type="EMBL" id="CAJVPM010004969">
    <property type="protein sequence ID" value="CAG8519002.1"/>
    <property type="molecule type" value="Genomic_DNA"/>
</dbReference>